<keyword evidence="3" id="KW-1185">Reference proteome</keyword>
<protein>
    <submittedName>
        <fullName evidence="2">Uncharacterized protein</fullName>
    </submittedName>
</protein>
<sequence>MSTITTSTSMSMINTSMSMSTDTGTMGTTATSRVIITATADLRVVPIPNITVVLAVMDNTTVGMVEQVVIREDMDGRHSGAG</sequence>
<name>A0A135LX57_PENPA</name>
<accession>A0A135LX57</accession>
<gene>
    <name evidence="2" type="ORF">PGRI_006120</name>
</gene>
<proteinExistence type="predicted"/>
<dbReference type="RefSeq" id="XP_040652097.1">
    <property type="nucleotide sequence ID" value="XM_040788325.1"/>
</dbReference>
<dbReference type="GeneID" id="63703625"/>
<comment type="caution">
    <text evidence="2">The sequence shown here is derived from an EMBL/GenBank/DDBJ whole genome shotgun (WGS) entry which is preliminary data.</text>
</comment>
<dbReference type="EMBL" id="LHQR01000014">
    <property type="protein sequence ID" value="KXG53562.1"/>
    <property type="molecule type" value="Genomic_DNA"/>
</dbReference>
<dbReference type="AlphaFoldDB" id="A0A135LX57"/>
<evidence type="ECO:0000256" key="1">
    <source>
        <dbReference type="SAM" id="MobiDB-lite"/>
    </source>
</evidence>
<dbReference type="Proteomes" id="UP000070168">
    <property type="component" value="Unassembled WGS sequence"/>
</dbReference>
<feature type="region of interest" description="Disordered" evidence="1">
    <location>
        <begin position="1"/>
        <end position="25"/>
    </location>
</feature>
<reference evidence="2 3" key="1">
    <citation type="journal article" date="2016" name="BMC Genomics">
        <title>Genome sequencing and secondary metabolism of the postharvest pathogen Penicillium griseofulvum.</title>
        <authorList>
            <person name="Banani H."/>
            <person name="Marcet-Houben M."/>
            <person name="Ballester A.R."/>
            <person name="Abbruscato P."/>
            <person name="Gonzalez-Candelas L."/>
            <person name="Gabaldon T."/>
            <person name="Spadaro D."/>
        </authorList>
    </citation>
    <scope>NUCLEOTIDE SEQUENCE [LARGE SCALE GENOMIC DNA]</scope>
    <source>
        <strain evidence="2 3">PG3</strain>
    </source>
</reference>
<organism evidence="2 3">
    <name type="scientific">Penicillium patulum</name>
    <name type="common">Penicillium griseofulvum</name>
    <dbReference type="NCBI Taxonomy" id="5078"/>
    <lineage>
        <taxon>Eukaryota</taxon>
        <taxon>Fungi</taxon>
        <taxon>Dikarya</taxon>
        <taxon>Ascomycota</taxon>
        <taxon>Pezizomycotina</taxon>
        <taxon>Eurotiomycetes</taxon>
        <taxon>Eurotiomycetidae</taxon>
        <taxon>Eurotiales</taxon>
        <taxon>Aspergillaceae</taxon>
        <taxon>Penicillium</taxon>
    </lineage>
</organism>
<evidence type="ECO:0000313" key="3">
    <source>
        <dbReference type="Proteomes" id="UP000070168"/>
    </source>
</evidence>
<evidence type="ECO:0000313" key="2">
    <source>
        <dbReference type="EMBL" id="KXG53562.1"/>
    </source>
</evidence>